<dbReference type="AlphaFoldDB" id="A0A9N9IZS6"/>
<comment type="caution">
    <text evidence="2">The sequence shown here is derived from an EMBL/GenBank/DDBJ whole genome shotgun (WGS) entry which is preliminary data.</text>
</comment>
<evidence type="ECO:0000256" key="1">
    <source>
        <dbReference type="SAM" id="MobiDB-lite"/>
    </source>
</evidence>
<accession>A0A9N9IZS6</accession>
<dbReference type="OrthoDB" id="10587646at2759"/>
<feature type="non-terminal residue" evidence="2">
    <location>
        <position position="172"/>
    </location>
</feature>
<gene>
    <name evidence="2" type="ORF">ALEPTO_LOCUS13472</name>
</gene>
<protein>
    <submittedName>
        <fullName evidence="2">6108_t:CDS:1</fullName>
    </submittedName>
</protein>
<reference evidence="2" key="1">
    <citation type="submission" date="2021-06" db="EMBL/GenBank/DDBJ databases">
        <authorList>
            <person name="Kallberg Y."/>
            <person name="Tangrot J."/>
            <person name="Rosling A."/>
        </authorList>
    </citation>
    <scope>NUCLEOTIDE SEQUENCE</scope>
    <source>
        <strain evidence="2">FL130A</strain>
    </source>
</reference>
<name>A0A9N9IZS6_9GLOM</name>
<dbReference type="EMBL" id="CAJVPS010043339">
    <property type="protein sequence ID" value="CAG8755669.1"/>
    <property type="molecule type" value="Genomic_DNA"/>
</dbReference>
<feature type="compositionally biased region" description="Low complexity" evidence="1">
    <location>
        <begin position="153"/>
        <end position="164"/>
    </location>
</feature>
<keyword evidence="3" id="KW-1185">Reference proteome</keyword>
<evidence type="ECO:0000313" key="3">
    <source>
        <dbReference type="Proteomes" id="UP000789508"/>
    </source>
</evidence>
<feature type="region of interest" description="Disordered" evidence="1">
    <location>
        <begin position="135"/>
        <end position="172"/>
    </location>
</feature>
<sequence length="172" mass="18996">IIKEKDTIGTTLEDIANEFKELDGIIKLDASEKEIPDDYKDKPTSDLTPEKLSQLLGFTSKHANLVAHLAEKGDDEGKKDGYETGPKILIRTIVAHEADKDLEKPINKDNPIVKEMMETNKSVTGYDEDHTKCKFNKARYGNPEEDNGETSNGGPSTPTTEETGILAHLKAN</sequence>
<proteinExistence type="predicted"/>
<organism evidence="2 3">
    <name type="scientific">Ambispora leptoticha</name>
    <dbReference type="NCBI Taxonomy" id="144679"/>
    <lineage>
        <taxon>Eukaryota</taxon>
        <taxon>Fungi</taxon>
        <taxon>Fungi incertae sedis</taxon>
        <taxon>Mucoromycota</taxon>
        <taxon>Glomeromycotina</taxon>
        <taxon>Glomeromycetes</taxon>
        <taxon>Archaeosporales</taxon>
        <taxon>Ambisporaceae</taxon>
        <taxon>Ambispora</taxon>
    </lineage>
</organism>
<evidence type="ECO:0000313" key="2">
    <source>
        <dbReference type="EMBL" id="CAG8755669.1"/>
    </source>
</evidence>
<dbReference type="Proteomes" id="UP000789508">
    <property type="component" value="Unassembled WGS sequence"/>
</dbReference>